<comment type="similarity">
    <text evidence="1">Belongs to the ARG7 family.</text>
</comment>
<dbReference type="InterPro" id="IPR003676">
    <property type="entry name" value="SAUR_fam"/>
</dbReference>
<accession>A0ABD3DIY4</accession>
<gene>
    <name evidence="2" type="ORF">CASFOL_016042</name>
</gene>
<protein>
    <recommendedName>
        <fullName evidence="4">Small auxin up regulated protein</fullName>
    </recommendedName>
</protein>
<evidence type="ECO:0000313" key="2">
    <source>
        <dbReference type="EMBL" id="KAL3641074.1"/>
    </source>
</evidence>
<evidence type="ECO:0000313" key="3">
    <source>
        <dbReference type="Proteomes" id="UP001632038"/>
    </source>
</evidence>
<dbReference type="AlphaFoldDB" id="A0ABD3DIY4"/>
<proteinExistence type="inferred from homology"/>
<reference evidence="3" key="1">
    <citation type="journal article" date="2024" name="IScience">
        <title>Strigolactones Initiate the Formation of Haustorium-like Structures in Castilleja.</title>
        <authorList>
            <person name="Buerger M."/>
            <person name="Peterson D."/>
            <person name="Chory J."/>
        </authorList>
    </citation>
    <scope>NUCLEOTIDE SEQUENCE [LARGE SCALE GENOMIC DNA]</scope>
</reference>
<organism evidence="2 3">
    <name type="scientific">Castilleja foliolosa</name>
    <dbReference type="NCBI Taxonomy" id="1961234"/>
    <lineage>
        <taxon>Eukaryota</taxon>
        <taxon>Viridiplantae</taxon>
        <taxon>Streptophyta</taxon>
        <taxon>Embryophyta</taxon>
        <taxon>Tracheophyta</taxon>
        <taxon>Spermatophyta</taxon>
        <taxon>Magnoliopsida</taxon>
        <taxon>eudicotyledons</taxon>
        <taxon>Gunneridae</taxon>
        <taxon>Pentapetalae</taxon>
        <taxon>asterids</taxon>
        <taxon>lamiids</taxon>
        <taxon>Lamiales</taxon>
        <taxon>Orobanchaceae</taxon>
        <taxon>Pedicularideae</taxon>
        <taxon>Castillejinae</taxon>
        <taxon>Castilleja</taxon>
    </lineage>
</organism>
<dbReference type="PANTHER" id="PTHR31175">
    <property type="entry name" value="AUXIN-RESPONSIVE FAMILY PROTEIN"/>
    <property type="match status" value="1"/>
</dbReference>
<dbReference type="Pfam" id="PF02519">
    <property type="entry name" value="Auxin_inducible"/>
    <property type="match status" value="1"/>
</dbReference>
<name>A0ABD3DIY4_9LAMI</name>
<dbReference type="Proteomes" id="UP001632038">
    <property type="component" value="Unassembled WGS sequence"/>
</dbReference>
<sequence length="133" mass="15377">MKLNANTHILMLNPMKGSSKKLSKMIGKWRKKGHFVVYSKDNKRFLVPLYYLNHPIFQVLLEMAEEEYGLTAHGPLQVPCEKELMESILCLLKRKTNEEVEKAFLSVATCREATFRETRQGAMLNPVEQIFCS</sequence>
<dbReference type="EMBL" id="JAVIJP010000017">
    <property type="protein sequence ID" value="KAL3641074.1"/>
    <property type="molecule type" value="Genomic_DNA"/>
</dbReference>
<evidence type="ECO:0008006" key="4">
    <source>
        <dbReference type="Google" id="ProtNLM"/>
    </source>
</evidence>
<evidence type="ECO:0000256" key="1">
    <source>
        <dbReference type="ARBA" id="ARBA00006974"/>
    </source>
</evidence>
<comment type="caution">
    <text evidence="2">The sequence shown here is derived from an EMBL/GenBank/DDBJ whole genome shotgun (WGS) entry which is preliminary data.</text>
</comment>
<keyword evidence="3" id="KW-1185">Reference proteome</keyword>